<proteinExistence type="predicted"/>
<dbReference type="Pfam" id="PF26071">
    <property type="entry name" value="DUF8028"/>
    <property type="match status" value="1"/>
</dbReference>
<dbReference type="RefSeq" id="WP_137685690.1">
    <property type="nucleotide sequence ID" value="NC_017944.1"/>
</dbReference>
<gene>
    <name evidence="2" type="ORF">E6P09_15750</name>
</gene>
<protein>
    <submittedName>
        <fullName evidence="2">Uncharacterized protein</fullName>
    </submittedName>
</protein>
<feature type="transmembrane region" description="Helical" evidence="1">
    <location>
        <begin position="26"/>
        <end position="50"/>
    </location>
</feature>
<dbReference type="GeneID" id="40157901"/>
<keyword evidence="2" id="KW-0614">Plasmid</keyword>
<feature type="transmembrane region" description="Helical" evidence="1">
    <location>
        <begin position="56"/>
        <end position="73"/>
    </location>
</feature>
<accession>A0A4P8PFA6</accession>
<evidence type="ECO:0000313" key="3">
    <source>
        <dbReference type="Proteomes" id="UP000299011"/>
    </source>
</evidence>
<name>A0A4P8PFA6_HALMT</name>
<keyword evidence="1" id="KW-0472">Membrane</keyword>
<evidence type="ECO:0000256" key="1">
    <source>
        <dbReference type="SAM" id="Phobius"/>
    </source>
</evidence>
<geneLocation type="plasmid" evidence="2 3">
    <name>pHME505</name>
</geneLocation>
<reference evidence="2 3" key="1">
    <citation type="submission" date="2019-04" db="EMBL/GenBank/DDBJ databases">
        <title>Methylomes of two halophilic Archaea, Haloarcula marismortui and Haloferax mediterranei.</title>
        <authorList>
            <person name="DasSarma S."/>
            <person name="DasSarma P."/>
            <person name="DasSarma S."/>
            <person name="Fomenkov A."/>
            <person name="Vincze T."/>
            <person name="Anton B.P."/>
            <person name="Roberts R.J."/>
        </authorList>
    </citation>
    <scope>NUCLEOTIDE SEQUENCE [LARGE SCALE GENOMIC DNA]</scope>
    <source>
        <strain evidence="3">ATCC 33500 / DSM 1411 / JCM 8866 / NBRC 14739 / NCIMB 2177 / R-4</strain>
        <plasmid evidence="2 3">pHME505</plasmid>
    </source>
</reference>
<keyword evidence="1" id="KW-0812">Transmembrane</keyword>
<keyword evidence="1" id="KW-1133">Transmembrane helix</keyword>
<dbReference type="InterPro" id="IPR058341">
    <property type="entry name" value="DUF8028"/>
</dbReference>
<evidence type="ECO:0000313" key="2">
    <source>
        <dbReference type="EMBL" id="QCQ76788.1"/>
    </source>
</evidence>
<dbReference type="AlphaFoldDB" id="A0A4P8PFA6"/>
<organism evidence="2 3">
    <name type="scientific">Haloferax mediterranei (strain ATCC 33500 / DSM 1411 / JCM 8866 / NBRC 14739 / NCIMB 2177 / R-4)</name>
    <name type="common">Halobacterium mediterranei</name>
    <dbReference type="NCBI Taxonomy" id="523841"/>
    <lineage>
        <taxon>Archaea</taxon>
        <taxon>Methanobacteriati</taxon>
        <taxon>Methanobacteriota</taxon>
        <taxon>Stenosarchaea group</taxon>
        <taxon>Halobacteria</taxon>
        <taxon>Halobacteriales</taxon>
        <taxon>Haloferacaceae</taxon>
        <taxon>Haloferax</taxon>
    </lineage>
</organism>
<sequence length="79" mass="9136">MTIEKMAYQELKLSFRGRYIVPVKRMVQWFAFWAAVFLPFVLLFYLGLGLNTLHEVTVFAGLVMLNSAAVFLGHEHNRS</sequence>
<dbReference type="Proteomes" id="UP000299011">
    <property type="component" value="Plasmid pHME505"/>
</dbReference>
<dbReference type="EMBL" id="CP039140">
    <property type="protein sequence ID" value="QCQ76788.1"/>
    <property type="molecule type" value="Genomic_DNA"/>
</dbReference>